<feature type="domain" description="HTH merR-type" evidence="2">
    <location>
        <begin position="7"/>
        <end position="76"/>
    </location>
</feature>
<dbReference type="Pfam" id="PF00903">
    <property type="entry name" value="Glyoxalase"/>
    <property type="match status" value="1"/>
</dbReference>
<dbReference type="InterPro" id="IPR000551">
    <property type="entry name" value="MerR-type_HTH_dom"/>
</dbReference>
<dbReference type="EMBL" id="VLNY01000003">
    <property type="protein sequence ID" value="KAA0023638.1"/>
    <property type="molecule type" value="Genomic_DNA"/>
</dbReference>
<dbReference type="Gene3D" id="1.10.1660.10">
    <property type="match status" value="1"/>
</dbReference>
<reference evidence="4 5" key="1">
    <citation type="submission" date="2019-07" db="EMBL/GenBank/DDBJ databases">
        <title>Rhodococcus cavernicolus sp. nov., isolated from a cave.</title>
        <authorList>
            <person name="Lee S.D."/>
        </authorList>
    </citation>
    <scope>NUCLEOTIDE SEQUENCE [LARGE SCALE GENOMIC DNA]</scope>
    <source>
        <strain evidence="4 5">C1-24</strain>
    </source>
</reference>
<proteinExistence type="predicted"/>
<dbReference type="SUPFAM" id="SSF54593">
    <property type="entry name" value="Glyoxalase/Bleomycin resistance protein/Dihydroxybiphenyl dioxygenase"/>
    <property type="match status" value="1"/>
</dbReference>
<dbReference type="PROSITE" id="PS50937">
    <property type="entry name" value="HTH_MERR_2"/>
    <property type="match status" value="1"/>
</dbReference>
<gene>
    <name evidence="4" type="ORF">FOY51_09680</name>
</gene>
<evidence type="ECO:0000313" key="4">
    <source>
        <dbReference type="EMBL" id="KAA0023638.1"/>
    </source>
</evidence>
<dbReference type="PANTHER" id="PTHR30204:SF90">
    <property type="entry name" value="HTH-TYPE TRANSCRIPTIONAL ACTIVATOR MTA"/>
    <property type="match status" value="1"/>
</dbReference>
<dbReference type="Pfam" id="PF13411">
    <property type="entry name" value="MerR_1"/>
    <property type="match status" value="1"/>
</dbReference>
<dbReference type="SMART" id="SM00422">
    <property type="entry name" value="HTH_MERR"/>
    <property type="match status" value="1"/>
</dbReference>
<dbReference type="AlphaFoldDB" id="A0A5A7SBZ2"/>
<dbReference type="PROSITE" id="PS00552">
    <property type="entry name" value="HTH_MERR_1"/>
    <property type="match status" value="1"/>
</dbReference>
<evidence type="ECO:0000256" key="1">
    <source>
        <dbReference type="ARBA" id="ARBA00023125"/>
    </source>
</evidence>
<evidence type="ECO:0000259" key="3">
    <source>
        <dbReference type="PROSITE" id="PS51819"/>
    </source>
</evidence>
<dbReference type="InterPro" id="IPR004360">
    <property type="entry name" value="Glyas_Fos-R_dOase_dom"/>
</dbReference>
<dbReference type="GO" id="GO:0003700">
    <property type="term" value="F:DNA-binding transcription factor activity"/>
    <property type="evidence" value="ECO:0007669"/>
    <property type="project" value="InterPro"/>
</dbReference>
<dbReference type="InterPro" id="IPR009061">
    <property type="entry name" value="DNA-bd_dom_put_sf"/>
</dbReference>
<dbReference type="PANTHER" id="PTHR30204">
    <property type="entry name" value="REDOX-CYCLING DRUG-SENSING TRANSCRIPTIONAL ACTIVATOR SOXR"/>
    <property type="match status" value="1"/>
</dbReference>
<dbReference type="Proteomes" id="UP000322244">
    <property type="component" value="Unassembled WGS sequence"/>
</dbReference>
<sequence length="264" mass="29366">MTAIDGTFKVGELAHDSGLTVRALRYYDQIGLLQPSRRSEGGHRLYGSDDVHRLYRICLLRKIGFALDEIARVLDDPGWDLEHALRRHLELIDHQVAVGGQLRRRLAGMIGSLACDTPPTADELIETMEEMTMLDSTVERRISILVYDDITAIHAYLVRVFGLGPGRLDYDDAGRCVHGEVDAGDGMIWLHQVSPEFHLASPQALGASTGTTAVMVDDVDAHYSHAVAQNADILYPPTDMPYGYREYSARDPEGGLWSFMKPLF</sequence>
<accession>A0A5A7SBZ2</accession>
<comment type="caution">
    <text evidence="4">The sequence shown here is derived from an EMBL/GenBank/DDBJ whole genome shotgun (WGS) entry which is preliminary data.</text>
</comment>
<organism evidence="4 5">
    <name type="scientific">Antrihabitans cavernicola</name>
    <dbReference type="NCBI Taxonomy" id="2495913"/>
    <lineage>
        <taxon>Bacteria</taxon>
        <taxon>Bacillati</taxon>
        <taxon>Actinomycetota</taxon>
        <taxon>Actinomycetes</taxon>
        <taxon>Mycobacteriales</taxon>
        <taxon>Nocardiaceae</taxon>
        <taxon>Antrihabitans</taxon>
    </lineage>
</organism>
<dbReference type="OrthoDB" id="9809391at2"/>
<dbReference type="SUPFAM" id="SSF46955">
    <property type="entry name" value="Putative DNA-binding domain"/>
    <property type="match status" value="1"/>
</dbReference>
<keyword evidence="5" id="KW-1185">Reference proteome</keyword>
<dbReference type="RefSeq" id="WP_149429984.1">
    <property type="nucleotide sequence ID" value="NZ_VLNY01000003.1"/>
</dbReference>
<dbReference type="GO" id="GO:0003677">
    <property type="term" value="F:DNA binding"/>
    <property type="evidence" value="ECO:0007669"/>
    <property type="project" value="UniProtKB-KW"/>
</dbReference>
<dbReference type="Gene3D" id="3.30.720.110">
    <property type="match status" value="1"/>
</dbReference>
<name>A0A5A7SBZ2_9NOCA</name>
<protein>
    <submittedName>
        <fullName evidence="4">MerR family transcriptional regulator</fullName>
    </submittedName>
</protein>
<dbReference type="Gene3D" id="3.30.720.120">
    <property type="match status" value="1"/>
</dbReference>
<evidence type="ECO:0000313" key="5">
    <source>
        <dbReference type="Proteomes" id="UP000322244"/>
    </source>
</evidence>
<dbReference type="PRINTS" id="PR00040">
    <property type="entry name" value="HTHMERR"/>
</dbReference>
<dbReference type="PROSITE" id="PS51819">
    <property type="entry name" value="VOC"/>
    <property type="match status" value="1"/>
</dbReference>
<dbReference type="InterPro" id="IPR029068">
    <property type="entry name" value="Glyas_Bleomycin-R_OHBP_Dase"/>
</dbReference>
<keyword evidence="1" id="KW-0238">DNA-binding</keyword>
<dbReference type="InterPro" id="IPR037523">
    <property type="entry name" value="VOC_core"/>
</dbReference>
<dbReference type="InterPro" id="IPR047057">
    <property type="entry name" value="MerR_fam"/>
</dbReference>
<feature type="domain" description="VOC" evidence="3">
    <location>
        <begin position="133"/>
        <end position="262"/>
    </location>
</feature>
<evidence type="ECO:0000259" key="2">
    <source>
        <dbReference type="PROSITE" id="PS50937"/>
    </source>
</evidence>
<dbReference type="CDD" id="cd01106">
    <property type="entry name" value="HTH_TipAL-Mta"/>
    <property type="match status" value="1"/>
</dbReference>